<evidence type="ECO:0000259" key="2">
    <source>
        <dbReference type="PROSITE" id="PS50835"/>
    </source>
</evidence>
<keyword evidence="1" id="KW-0812">Transmembrane</keyword>
<dbReference type="GO" id="GO:0001851">
    <property type="term" value="F:complement component C3b binding"/>
    <property type="evidence" value="ECO:0007669"/>
    <property type="project" value="TreeGrafter"/>
</dbReference>
<dbReference type="Gene3D" id="2.60.40.10">
    <property type="entry name" value="Immunoglobulins"/>
    <property type="match status" value="2"/>
</dbReference>
<dbReference type="Pfam" id="PF13927">
    <property type="entry name" value="Ig_3"/>
    <property type="match status" value="1"/>
</dbReference>
<feature type="domain" description="Ig-like" evidence="2">
    <location>
        <begin position="175"/>
        <end position="259"/>
    </location>
</feature>
<accession>A0A4D9EV07</accession>
<dbReference type="STRING" id="55544.A0A4D9EV07"/>
<dbReference type="PROSITE" id="PS50835">
    <property type="entry name" value="IG_LIKE"/>
    <property type="match status" value="2"/>
</dbReference>
<evidence type="ECO:0000313" key="3">
    <source>
        <dbReference type="EMBL" id="TFK15211.1"/>
    </source>
</evidence>
<feature type="transmembrane region" description="Helical" evidence="1">
    <location>
        <begin position="321"/>
        <end position="344"/>
    </location>
</feature>
<gene>
    <name evidence="3" type="ORF">DR999_PMT00962</name>
</gene>
<reference evidence="3 4" key="1">
    <citation type="submission" date="2019-04" db="EMBL/GenBank/DDBJ databases">
        <title>Draft genome of the big-headed turtle Platysternon megacephalum.</title>
        <authorList>
            <person name="Gong S."/>
        </authorList>
    </citation>
    <scope>NUCLEOTIDE SEQUENCE [LARGE SCALE GENOMIC DNA]</scope>
    <source>
        <strain evidence="3">DO16091913</strain>
        <tissue evidence="3">Muscle</tissue>
    </source>
</reference>
<keyword evidence="1" id="KW-0472">Membrane</keyword>
<dbReference type="SMART" id="SM00409">
    <property type="entry name" value="IG"/>
    <property type="match status" value="2"/>
</dbReference>
<dbReference type="InterPro" id="IPR036179">
    <property type="entry name" value="Ig-like_dom_sf"/>
</dbReference>
<dbReference type="InterPro" id="IPR013106">
    <property type="entry name" value="Ig_V-set"/>
</dbReference>
<sequence length="420" mass="46388">MVITNSTYKVVVGSDCLWLGELNLVVHPAWFGVADILSSFISIPHFLLSAAILELTGTHDIDGTWKSSITLPCVYVPSQDFVQQTVIWSLDRDQSPATVFRRDSSGDHIMLSRYRDRLSVPKYRPGDVSLEIEKLEITDSGHYTCKVTWRAQNNSLLTKERTTTVKVVKVAVTKPIVRPGNLGFTVPKGARTSLTCSANGSPPITYRWFKGEPGGETVHVSNHAVLMFDSLQTSDTGKYYCEAENKASSQVIQQSDAVQLTVRDLTKPATTVPSSENKANTAAKPVSEGDLITTALATGSDVRVPETHEVTTGLQRTGLPLYLIILIVVLCVAVVFVVVAVVLCRRKTKEDNPYEVTYQNTRNDARRQTCSGVNGKCKYEEGKPMVKNNYMTEPVKENEYETISILVNAMESEYEVGDVQ</sequence>
<dbReference type="GO" id="GO:0045957">
    <property type="term" value="P:negative regulation of complement activation, alternative pathway"/>
    <property type="evidence" value="ECO:0007669"/>
    <property type="project" value="TreeGrafter"/>
</dbReference>
<organism evidence="3 4">
    <name type="scientific">Platysternon megacephalum</name>
    <name type="common">big-headed turtle</name>
    <dbReference type="NCBI Taxonomy" id="55544"/>
    <lineage>
        <taxon>Eukaryota</taxon>
        <taxon>Metazoa</taxon>
        <taxon>Chordata</taxon>
        <taxon>Craniata</taxon>
        <taxon>Vertebrata</taxon>
        <taxon>Euteleostomi</taxon>
        <taxon>Archelosauria</taxon>
        <taxon>Testudinata</taxon>
        <taxon>Testudines</taxon>
        <taxon>Cryptodira</taxon>
        <taxon>Durocryptodira</taxon>
        <taxon>Testudinoidea</taxon>
        <taxon>Platysternidae</taxon>
        <taxon>Platysternon</taxon>
    </lineage>
</organism>
<evidence type="ECO:0000313" key="4">
    <source>
        <dbReference type="Proteomes" id="UP000297703"/>
    </source>
</evidence>
<dbReference type="PANTHER" id="PTHR15466:SF2">
    <property type="entry name" value="V-SET AND IMMUNOGLOBULIN DOMAIN-CONTAINING PROTEIN 4"/>
    <property type="match status" value="1"/>
</dbReference>
<dbReference type="EMBL" id="QXTE01000005">
    <property type="protein sequence ID" value="TFK15211.1"/>
    <property type="molecule type" value="Genomic_DNA"/>
</dbReference>
<dbReference type="InterPro" id="IPR003598">
    <property type="entry name" value="Ig_sub2"/>
</dbReference>
<dbReference type="SMART" id="SM00406">
    <property type="entry name" value="IGv"/>
    <property type="match status" value="1"/>
</dbReference>
<dbReference type="AlphaFoldDB" id="A0A4D9EV07"/>
<dbReference type="InterPro" id="IPR013783">
    <property type="entry name" value="Ig-like_fold"/>
</dbReference>
<comment type="caution">
    <text evidence="3">The sequence shown here is derived from an EMBL/GenBank/DDBJ whole genome shotgun (WGS) entry which is preliminary data.</text>
</comment>
<keyword evidence="4" id="KW-1185">Reference proteome</keyword>
<dbReference type="SMART" id="SM00408">
    <property type="entry name" value="IGc2"/>
    <property type="match status" value="1"/>
</dbReference>
<dbReference type="GO" id="GO:0032703">
    <property type="term" value="P:negative regulation of interleukin-2 production"/>
    <property type="evidence" value="ECO:0007669"/>
    <property type="project" value="InterPro"/>
</dbReference>
<name>A0A4D9EV07_9SAUR</name>
<keyword evidence="1" id="KW-1133">Transmembrane helix</keyword>
<reference evidence="3 4" key="2">
    <citation type="submission" date="2019-04" db="EMBL/GenBank/DDBJ databases">
        <title>The genome sequence of big-headed turtle.</title>
        <authorList>
            <person name="Gong S."/>
        </authorList>
    </citation>
    <scope>NUCLEOTIDE SEQUENCE [LARGE SCALE GENOMIC DNA]</scope>
    <source>
        <strain evidence="3">DO16091913</strain>
        <tissue evidence="3">Muscle</tissue>
    </source>
</reference>
<evidence type="ECO:0000256" key="1">
    <source>
        <dbReference type="SAM" id="Phobius"/>
    </source>
</evidence>
<dbReference type="Pfam" id="PF07686">
    <property type="entry name" value="V-set"/>
    <property type="match status" value="1"/>
</dbReference>
<protein>
    <submittedName>
        <fullName evidence="3">Transcriptional regulator ATRX</fullName>
    </submittedName>
</protein>
<dbReference type="GO" id="GO:0042130">
    <property type="term" value="P:negative regulation of T cell proliferation"/>
    <property type="evidence" value="ECO:0007669"/>
    <property type="project" value="InterPro"/>
</dbReference>
<dbReference type="InterPro" id="IPR003599">
    <property type="entry name" value="Ig_sub"/>
</dbReference>
<dbReference type="SUPFAM" id="SSF48726">
    <property type="entry name" value="Immunoglobulin"/>
    <property type="match status" value="2"/>
</dbReference>
<dbReference type="Proteomes" id="UP000297703">
    <property type="component" value="Unassembled WGS sequence"/>
</dbReference>
<dbReference type="InterPro" id="IPR007110">
    <property type="entry name" value="Ig-like_dom"/>
</dbReference>
<feature type="domain" description="Ig-like" evidence="2">
    <location>
        <begin position="44"/>
        <end position="164"/>
    </location>
</feature>
<dbReference type="OrthoDB" id="9448246at2759"/>
<dbReference type="InterPro" id="IPR039939">
    <property type="entry name" value="VSIG4"/>
</dbReference>
<dbReference type="GO" id="GO:0043031">
    <property type="term" value="P:negative regulation of macrophage activation"/>
    <property type="evidence" value="ECO:0007669"/>
    <property type="project" value="InterPro"/>
</dbReference>
<dbReference type="PANTHER" id="PTHR15466">
    <property type="entry name" value="V-SET AND IMMUNOGLOBULIN DOMAIN CONTAINING 4"/>
    <property type="match status" value="1"/>
</dbReference>
<proteinExistence type="predicted"/>